<dbReference type="Proteomes" id="UP000801492">
    <property type="component" value="Unassembled WGS sequence"/>
</dbReference>
<proteinExistence type="predicted"/>
<gene>
    <name evidence="1" type="ORF">ILUMI_15347</name>
</gene>
<sequence>MGMDKKDLNIGIFYPMMVMDEHEGRGIQRWNGQCGNKMAGGGLKLLFDSIEPLPTDNKRSPSAGSRLSFYQSPLTKSIGYWLKVNALKRDSAELGGELH</sequence>
<protein>
    <submittedName>
        <fullName evidence="1">Uncharacterized protein</fullName>
    </submittedName>
</protein>
<name>A0A8K0CSG1_IGNLU</name>
<keyword evidence="2" id="KW-1185">Reference proteome</keyword>
<evidence type="ECO:0000313" key="2">
    <source>
        <dbReference type="Proteomes" id="UP000801492"/>
    </source>
</evidence>
<dbReference type="EMBL" id="VTPC01045887">
    <property type="protein sequence ID" value="KAF2890826.1"/>
    <property type="molecule type" value="Genomic_DNA"/>
</dbReference>
<evidence type="ECO:0000313" key="1">
    <source>
        <dbReference type="EMBL" id="KAF2890826.1"/>
    </source>
</evidence>
<accession>A0A8K0CSG1</accession>
<comment type="caution">
    <text evidence="1">The sequence shown here is derived from an EMBL/GenBank/DDBJ whole genome shotgun (WGS) entry which is preliminary data.</text>
</comment>
<reference evidence="1" key="1">
    <citation type="submission" date="2019-08" db="EMBL/GenBank/DDBJ databases">
        <title>The genome of the North American firefly Photinus pyralis.</title>
        <authorList>
            <consortium name="Photinus pyralis genome working group"/>
            <person name="Fallon T.R."/>
            <person name="Sander Lower S.E."/>
            <person name="Weng J.-K."/>
        </authorList>
    </citation>
    <scope>NUCLEOTIDE SEQUENCE</scope>
    <source>
        <strain evidence="1">TRF0915ILg1</strain>
        <tissue evidence="1">Whole body</tissue>
    </source>
</reference>
<dbReference type="AlphaFoldDB" id="A0A8K0CSG1"/>
<organism evidence="1 2">
    <name type="scientific">Ignelater luminosus</name>
    <name type="common">Cucubano</name>
    <name type="synonym">Pyrophorus luminosus</name>
    <dbReference type="NCBI Taxonomy" id="2038154"/>
    <lineage>
        <taxon>Eukaryota</taxon>
        <taxon>Metazoa</taxon>
        <taxon>Ecdysozoa</taxon>
        <taxon>Arthropoda</taxon>
        <taxon>Hexapoda</taxon>
        <taxon>Insecta</taxon>
        <taxon>Pterygota</taxon>
        <taxon>Neoptera</taxon>
        <taxon>Endopterygota</taxon>
        <taxon>Coleoptera</taxon>
        <taxon>Polyphaga</taxon>
        <taxon>Elateriformia</taxon>
        <taxon>Elateroidea</taxon>
        <taxon>Elateridae</taxon>
        <taxon>Agrypninae</taxon>
        <taxon>Pyrophorini</taxon>
        <taxon>Ignelater</taxon>
    </lineage>
</organism>